<organism evidence="1 2">
    <name type="scientific">Henosepilachna vigintioctopunctata</name>
    <dbReference type="NCBI Taxonomy" id="420089"/>
    <lineage>
        <taxon>Eukaryota</taxon>
        <taxon>Metazoa</taxon>
        <taxon>Ecdysozoa</taxon>
        <taxon>Arthropoda</taxon>
        <taxon>Hexapoda</taxon>
        <taxon>Insecta</taxon>
        <taxon>Pterygota</taxon>
        <taxon>Neoptera</taxon>
        <taxon>Endopterygota</taxon>
        <taxon>Coleoptera</taxon>
        <taxon>Polyphaga</taxon>
        <taxon>Cucujiformia</taxon>
        <taxon>Coccinelloidea</taxon>
        <taxon>Coccinellidae</taxon>
        <taxon>Epilachninae</taxon>
        <taxon>Epilachnini</taxon>
        <taxon>Henosepilachna</taxon>
    </lineage>
</organism>
<gene>
    <name evidence="1" type="ORF">WA026_023112</name>
</gene>
<name>A0AAW1U7T9_9CUCU</name>
<comment type="caution">
    <text evidence="1">The sequence shown here is derived from an EMBL/GenBank/DDBJ whole genome shotgun (WGS) entry which is preliminary data.</text>
</comment>
<dbReference type="EMBL" id="JARQZJ010000052">
    <property type="protein sequence ID" value="KAK9878663.1"/>
    <property type="molecule type" value="Genomic_DNA"/>
</dbReference>
<proteinExistence type="predicted"/>
<sequence>MPFCVARKIPVTRPPTERKGTLSHVPQEMGLLSHVYTTDTTNIHYPSWCIEILDWSIDRARLSCAEARGVPPFRASGVGARTQFISDVRLTKCSGLDMTST</sequence>
<evidence type="ECO:0000313" key="2">
    <source>
        <dbReference type="Proteomes" id="UP001431783"/>
    </source>
</evidence>
<dbReference type="Proteomes" id="UP001431783">
    <property type="component" value="Unassembled WGS sequence"/>
</dbReference>
<evidence type="ECO:0000313" key="1">
    <source>
        <dbReference type="EMBL" id="KAK9878663.1"/>
    </source>
</evidence>
<reference evidence="1 2" key="1">
    <citation type="submission" date="2023-03" db="EMBL/GenBank/DDBJ databases">
        <title>Genome insight into feeding habits of ladybird beetles.</title>
        <authorList>
            <person name="Li H.-S."/>
            <person name="Huang Y.-H."/>
            <person name="Pang H."/>
        </authorList>
    </citation>
    <scope>NUCLEOTIDE SEQUENCE [LARGE SCALE GENOMIC DNA]</scope>
    <source>
        <strain evidence="1">SYSU_2023b</strain>
        <tissue evidence="1">Whole body</tissue>
    </source>
</reference>
<protein>
    <submittedName>
        <fullName evidence="1">Uncharacterized protein</fullName>
    </submittedName>
</protein>
<keyword evidence="2" id="KW-1185">Reference proteome</keyword>
<accession>A0AAW1U7T9</accession>
<dbReference type="AlphaFoldDB" id="A0AAW1U7T9"/>